<accession>G2ZTA3</accession>
<reference evidence="1" key="2">
    <citation type="submission" date="2011-04" db="EMBL/GenBank/DDBJ databases">
        <authorList>
            <person name="Genoscope - CEA"/>
        </authorList>
    </citation>
    <scope>NUCLEOTIDE SEQUENCE</scope>
    <source>
        <strain evidence="1">R229</strain>
    </source>
</reference>
<sequence length="72" mass="7629">MLAAALRYFRPGYTPHDEGSTEQALAYLAVSPAATGCAIRPDGGVPKQNGRCKAGRSLLLGWATLSRRRAPS</sequence>
<evidence type="ECO:0000313" key="1">
    <source>
        <dbReference type="EMBL" id="CCA82267.1"/>
    </source>
</evidence>
<protein>
    <submittedName>
        <fullName evidence="1">Uncharacterized protein</fullName>
    </submittedName>
</protein>
<name>G2ZTA3_9RALS</name>
<dbReference type="AlphaFoldDB" id="G2ZTA3"/>
<proteinExistence type="predicted"/>
<reference evidence="1" key="1">
    <citation type="journal article" date="2011" name="PLoS ONE">
        <title>Ralstonia syzygii, the Blood Disease Bacterium and some Asian R. solanacearum strains form a single genomic species despite divergent lifestyles.</title>
        <authorList>
            <person name="Remenant B."/>
            <person name="de Cambiaire J.C."/>
            <person name="Cellier G."/>
            <person name="Jacobs J.M."/>
            <person name="Mangenot S."/>
            <person name="Barbe V."/>
            <person name="Lajus A."/>
            <person name="Vallenet D."/>
            <person name="Medigue C."/>
            <person name="Fegan M."/>
            <person name="Allen C."/>
            <person name="Prior P."/>
        </authorList>
    </citation>
    <scope>NUCLEOTIDE SEQUENCE</scope>
    <source>
        <strain evidence="1">R229</strain>
    </source>
</reference>
<organism evidence="1">
    <name type="scientific">blood disease bacterium R229</name>
    <dbReference type="NCBI Taxonomy" id="741978"/>
    <lineage>
        <taxon>Bacteria</taxon>
        <taxon>Pseudomonadati</taxon>
        <taxon>Pseudomonadota</taxon>
        <taxon>Betaproteobacteria</taxon>
        <taxon>Burkholderiales</taxon>
        <taxon>Burkholderiaceae</taxon>
        <taxon>Ralstonia</taxon>
        <taxon>Ralstonia solanacearum species complex</taxon>
    </lineage>
</organism>
<dbReference type="EMBL" id="FR854076">
    <property type="protein sequence ID" value="CCA82267.1"/>
    <property type="molecule type" value="Genomic_DNA"/>
</dbReference>
<gene>
    <name evidence="1" type="ORF">BDB_30084</name>
</gene>